<evidence type="ECO:0000259" key="8">
    <source>
        <dbReference type="PROSITE" id="PS50113"/>
    </source>
</evidence>
<evidence type="ECO:0000256" key="1">
    <source>
        <dbReference type="ARBA" id="ARBA00000085"/>
    </source>
</evidence>
<dbReference type="InterPro" id="IPR000014">
    <property type="entry name" value="PAS"/>
</dbReference>
<dbReference type="Gene3D" id="3.30.565.10">
    <property type="entry name" value="Histidine kinase-like ATPase, C-terminal domain"/>
    <property type="match status" value="1"/>
</dbReference>
<dbReference type="Pfam" id="PF00512">
    <property type="entry name" value="HisKA"/>
    <property type="match status" value="1"/>
</dbReference>
<dbReference type="Gene3D" id="3.30.450.40">
    <property type="match status" value="1"/>
</dbReference>
<dbReference type="SMART" id="SM00388">
    <property type="entry name" value="HisKA"/>
    <property type="match status" value="1"/>
</dbReference>
<dbReference type="CDD" id="cd00082">
    <property type="entry name" value="HisKA"/>
    <property type="match status" value="1"/>
</dbReference>
<dbReference type="InterPro" id="IPR000700">
    <property type="entry name" value="PAS-assoc_C"/>
</dbReference>
<evidence type="ECO:0000256" key="3">
    <source>
        <dbReference type="ARBA" id="ARBA00022553"/>
    </source>
</evidence>
<dbReference type="EC" id="2.7.13.3" evidence="2"/>
<dbReference type="PANTHER" id="PTHR43304">
    <property type="entry name" value="PHYTOCHROME-LIKE PROTEIN CPH1"/>
    <property type="match status" value="1"/>
</dbReference>
<feature type="domain" description="PAS" evidence="7">
    <location>
        <begin position="289"/>
        <end position="365"/>
    </location>
</feature>
<name>A0A841EGD6_9BACT</name>
<dbReference type="PROSITE" id="PS50112">
    <property type="entry name" value="PAS"/>
    <property type="match status" value="1"/>
</dbReference>
<dbReference type="AlphaFoldDB" id="A0A841EGD6"/>
<evidence type="ECO:0000256" key="4">
    <source>
        <dbReference type="ARBA" id="ARBA00022679"/>
    </source>
</evidence>
<feature type="domain" description="Histidine kinase" evidence="6">
    <location>
        <begin position="831"/>
        <end position="1051"/>
    </location>
</feature>
<sequence>MEDSRIPSNEILRLAALKELNILDTPAEQDFEDIVTLAIQISGASIAIISLMDSNRQWFKAKIGTDLCEISRKDSFCEHMIQNDSFLIVEDTTADERFKNNKFVTGSPNVLFYLGVPIKNQQGYILGSLCILHSKKLALNHQQIKSLEILARQAASLFNKKSELIYSEKILSTYVNNTLDSIILLDKDKKIIDSNKVFQERAKKLLNKEYRKGESIFEYSHPSIHPLIEKYFAIAILGEEVETELFIPFQTAQNWYKVLFIPSKSLSDEVVGVVITLTNITKQKKYEKQLQALNEELNFHYTNSPLAVIKWDSDLIIKSWSGQAEVIFGWEASEIVEKSFNEINLIHESDLEHVKVYADEMLSGTISRLTSKNKNITKSGEVIYCNWHNSILMDENGKVISIISLVENVTDVINITKALEIKTNNYEALINSTDDIIWSIDTDYLLMTANNAFIQNLLADSGELYRIGDSVFKESIPEAISIFWKEIYDRIFLGKSFATNFSVPNSNPNVPDKSFEIKANPIFKNNVVVAAALSLSDVSEKRIAEQKLSESEANLQAIFETTDTGYILINKSLEVLSFNKIANDISSQNFFNVGKVPTNGTPILDYFPIERRPILQKMMQEVLNGKRLEYEISFLQPNNTTNWYFVRLYPILSKKDQNYGLVMALSDITERKLANEQLKQSEMMFSDLAKNSPGIVFQFCVEPDGSSYFSYISDKGKKTFGFQVNDKNWQQNGRINQKERNAFFESINQAIIHQKDWNYEGEMETKDGKRKWFQGLASPTIKDGKIIYNGISLDITERKIAEEDRKNLRKLELSLAKEKEINNLKSRFISLTSHEFRTPITAIVSSVDILDIHSIKIGNQELQSKIKEHINKILFQTSRLDTMLKDILTIEKTAGGKILVKPQPLDLHKFLYDLNEQYYVDRKDGRKLKLILPEKIREIMTDPSLLSHVISNLINNAFKYSIKAQNPELLVEYHTDFYSITIKDYGIGIPLEEQEHLFETFFRANNVQNIEGTGLGLTITKEFTQKLGGNLSFISKPFEGSAFTIKLPYNL</sequence>
<evidence type="ECO:0000313" key="9">
    <source>
        <dbReference type="EMBL" id="MBB6003257.1"/>
    </source>
</evidence>
<feature type="domain" description="PAC" evidence="8">
    <location>
        <begin position="757"/>
        <end position="807"/>
    </location>
</feature>
<dbReference type="CDD" id="cd00130">
    <property type="entry name" value="PAS"/>
    <property type="match status" value="1"/>
</dbReference>
<comment type="catalytic activity">
    <reaction evidence="1">
        <text>ATP + protein L-histidine = ADP + protein N-phospho-L-histidine.</text>
        <dbReference type="EC" id="2.7.13.3"/>
    </reaction>
</comment>
<dbReference type="PROSITE" id="PS50113">
    <property type="entry name" value="PAC"/>
    <property type="match status" value="2"/>
</dbReference>
<dbReference type="InterPro" id="IPR035965">
    <property type="entry name" value="PAS-like_dom_sf"/>
</dbReference>
<dbReference type="Proteomes" id="UP000524404">
    <property type="component" value="Unassembled WGS sequence"/>
</dbReference>
<dbReference type="PRINTS" id="PR00344">
    <property type="entry name" value="BCTRLSENSOR"/>
</dbReference>
<dbReference type="CDD" id="cd00075">
    <property type="entry name" value="HATPase"/>
    <property type="match status" value="1"/>
</dbReference>
<evidence type="ECO:0000313" key="10">
    <source>
        <dbReference type="Proteomes" id="UP000524404"/>
    </source>
</evidence>
<dbReference type="SUPFAM" id="SSF55785">
    <property type="entry name" value="PYP-like sensor domain (PAS domain)"/>
    <property type="match status" value="5"/>
</dbReference>
<dbReference type="PANTHER" id="PTHR43304:SF1">
    <property type="entry name" value="PAC DOMAIN-CONTAINING PROTEIN"/>
    <property type="match status" value="1"/>
</dbReference>
<dbReference type="InterPro" id="IPR036890">
    <property type="entry name" value="HATPase_C_sf"/>
</dbReference>
<keyword evidence="4" id="KW-0808">Transferase</keyword>
<dbReference type="SUPFAM" id="SSF55874">
    <property type="entry name" value="ATPase domain of HSP90 chaperone/DNA topoisomerase II/histidine kinase"/>
    <property type="match status" value="1"/>
</dbReference>
<dbReference type="InterPro" id="IPR001610">
    <property type="entry name" value="PAC"/>
</dbReference>
<dbReference type="Pfam" id="PF08447">
    <property type="entry name" value="PAS_3"/>
    <property type="match status" value="1"/>
</dbReference>
<accession>A0A841EGD6</accession>
<protein>
    <recommendedName>
        <fullName evidence="2">histidine kinase</fullName>
        <ecNumber evidence="2">2.7.13.3</ecNumber>
    </recommendedName>
</protein>
<dbReference type="InterPro" id="IPR003594">
    <property type="entry name" value="HATPase_dom"/>
</dbReference>
<organism evidence="9 10">
    <name type="scientific">Arcicella rosea</name>
    <dbReference type="NCBI Taxonomy" id="502909"/>
    <lineage>
        <taxon>Bacteria</taxon>
        <taxon>Pseudomonadati</taxon>
        <taxon>Bacteroidota</taxon>
        <taxon>Cytophagia</taxon>
        <taxon>Cytophagales</taxon>
        <taxon>Flectobacillaceae</taxon>
        <taxon>Arcicella</taxon>
    </lineage>
</organism>
<gene>
    <name evidence="9" type="ORF">HNP25_001910</name>
</gene>
<dbReference type="InterPro" id="IPR052162">
    <property type="entry name" value="Sensor_kinase/Photoreceptor"/>
</dbReference>
<dbReference type="InterPro" id="IPR029016">
    <property type="entry name" value="GAF-like_dom_sf"/>
</dbReference>
<dbReference type="InterPro" id="IPR003018">
    <property type="entry name" value="GAF"/>
</dbReference>
<dbReference type="EMBL" id="JACHKT010000011">
    <property type="protein sequence ID" value="MBB6003257.1"/>
    <property type="molecule type" value="Genomic_DNA"/>
</dbReference>
<dbReference type="InterPro" id="IPR005467">
    <property type="entry name" value="His_kinase_dom"/>
</dbReference>
<dbReference type="Pfam" id="PF13596">
    <property type="entry name" value="PAS_10"/>
    <property type="match status" value="1"/>
</dbReference>
<dbReference type="SMART" id="SM00091">
    <property type="entry name" value="PAS"/>
    <property type="match status" value="4"/>
</dbReference>
<dbReference type="SMART" id="SM00086">
    <property type="entry name" value="PAC"/>
    <property type="match status" value="3"/>
</dbReference>
<dbReference type="InterPro" id="IPR004358">
    <property type="entry name" value="Sig_transdc_His_kin-like_C"/>
</dbReference>
<comment type="caution">
    <text evidence="9">The sequence shown here is derived from an EMBL/GenBank/DDBJ whole genome shotgun (WGS) entry which is preliminary data.</text>
</comment>
<dbReference type="GO" id="GO:0000155">
    <property type="term" value="F:phosphorelay sensor kinase activity"/>
    <property type="evidence" value="ECO:0007669"/>
    <property type="project" value="InterPro"/>
</dbReference>
<dbReference type="RefSeq" id="WP_184133606.1">
    <property type="nucleotide sequence ID" value="NZ_JACHKT010000011.1"/>
</dbReference>
<dbReference type="Pfam" id="PF01590">
    <property type="entry name" value="GAF"/>
    <property type="match status" value="1"/>
</dbReference>
<feature type="domain" description="PAC" evidence="8">
    <location>
        <begin position="628"/>
        <end position="680"/>
    </location>
</feature>
<dbReference type="InterPro" id="IPR003661">
    <property type="entry name" value="HisK_dim/P_dom"/>
</dbReference>
<dbReference type="SMART" id="SM00065">
    <property type="entry name" value="GAF"/>
    <property type="match status" value="1"/>
</dbReference>
<dbReference type="Gene3D" id="3.30.450.20">
    <property type="entry name" value="PAS domain"/>
    <property type="match status" value="5"/>
</dbReference>
<proteinExistence type="predicted"/>
<evidence type="ECO:0000256" key="5">
    <source>
        <dbReference type="ARBA" id="ARBA00022777"/>
    </source>
</evidence>
<evidence type="ECO:0000256" key="2">
    <source>
        <dbReference type="ARBA" id="ARBA00012438"/>
    </source>
</evidence>
<dbReference type="Pfam" id="PF02518">
    <property type="entry name" value="HATPase_c"/>
    <property type="match status" value="1"/>
</dbReference>
<reference evidence="9 10" key="1">
    <citation type="submission" date="2020-08" db="EMBL/GenBank/DDBJ databases">
        <title>Functional genomics of gut bacteria from endangered species of beetles.</title>
        <authorList>
            <person name="Carlos-Shanley C."/>
        </authorList>
    </citation>
    <scope>NUCLEOTIDE SEQUENCE [LARGE SCALE GENOMIC DNA]</scope>
    <source>
        <strain evidence="9 10">S00070</strain>
    </source>
</reference>
<dbReference type="InterPro" id="IPR013655">
    <property type="entry name" value="PAS_fold_3"/>
</dbReference>
<keyword evidence="3" id="KW-0597">Phosphoprotein</keyword>
<keyword evidence="10" id="KW-1185">Reference proteome</keyword>
<dbReference type="Pfam" id="PF13426">
    <property type="entry name" value="PAS_9"/>
    <property type="match status" value="2"/>
</dbReference>
<dbReference type="SUPFAM" id="SSF55781">
    <property type="entry name" value="GAF domain-like"/>
    <property type="match status" value="1"/>
</dbReference>
<dbReference type="InterPro" id="IPR036097">
    <property type="entry name" value="HisK_dim/P_sf"/>
</dbReference>
<dbReference type="NCBIfam" id="TIGR00229">
    <property type="entry name" value="sensory_box"/>
    <property type="match status" value="3"/>
</dbReference>
<dbReference type="SUPFAM" id="SSF47384">
    <property type="entry name" value="Homodimeric domain of signal transducing histidine kinase"/>
    <property type="match status" value="1"/>
</dbReference>
<dbReference type="SMART" id="SM00387">
    <property type="entry name" value="HATPase_c"/>
    <property type="match status" value="1"/>
</dbReference>
<evidence type="ECO:0000259" key="6">
    <source>
        <dbReference type="PROSITE" id="PS50109"/>
    </source>
</evidence>
<dbReference type="Gene3D" id="1.10.287.130">
    <property type="match status" value="1"/>
</dbReference>
<evidence type="ECO:0000259" key="7">
    <source>
        <dbReference type="PROSITE" id="PS50112"/>
    </source>
</evidence>
<keyword evidence="5" id="KW-0418">Kinase</keyword>
<dbReference type="PROSITE" id="PS50109">
    <property type="entry name" value="HIS_KIN"/>
    <property type="match status" value="1"/>
</dbReference>